<keyword evidence="4" id="KW-0833">Ubl conjugation pathway</keyword>
<evidence type="ECO:0000256" key="1">
    <source>
        <dbReference type="ARBA" id="ARBA00004496"/>
    </source>
</evidence>
<dbReference type="SMART" id="SM00875">
    <property type="entry name" value="BACK"/>
    <property type="match status" value="1"/>
</dbReference>
<comment type="pathway">
    <text evidence="2">Protein modification; protein ubiquitination.</text>
</comment>
<name>A0AAD5FCI5_SILAS</name>
<dbReference type="AlphaFoldDB" id="A0AAD5FCI5"/>
<dbReference type="PANTHER" id="PTHR45774:SF5">
    <property type="entry name" value="BTB_POZ DOMAIN-CONTAINING PROTEIN 6"/>
    <property type="match status" value="1"/>
</dbReference>
<dbReference type="Pfam" id="PF08005">
    <property type="entry name" value="PHR"/>
    <property type="match status" value="1"/>
</dbReference>
<dbReference type="InterPro" id="IPR038648">
    <property type="entry name" value="PHR_sf"/>
</dbReference>
<dbReference type="EMBL" id="MU565024">
    <property type="protein sequence ID" value="KAI5611710.1"/>
    <property type="molecule type" value="Genomic_DNA"/>
</dbReference>
<dbReference type="SUPFAM" id="SSF54695">
    <property type="entry name" value="POZ domain"/>
    <property type="match status" value="1"/>
</dbReference>
<proteinExistence type="predicted"/>
<dbReference type="InterPro" id="IPR011705">
    <property type="entry name" value="BACK"/>
</dbReference>
<accession>A0AAD5FCI5</accession>
<dbReference type="InterPro" id="IPR012983">
    <property type="entry name" value="PHR"/>
</dbReference>
<dbReference type="Pfam" id="PF07707">
    <property type="entry name" value="BACK"/>
    <property type="match status" value="1"/>
</dbReference>
<gene>
    <name evidence="7" type="ORF">C0J50_1351</name>
</gene>
<dbReference type="PANTHER" id="PTHR45774">
    <property type="entry name" value="BTB/POZ DOMAIN-CONTAINING"/>
    <property type="match status" value="1"/>
</dbReference>
<dbReference type="FunFam" id="3.30.710.10:FF:000015">
    <property type="entry name" value="BTB/POZ domain-containing protein 3"/>
    <property type="match status" value="1"/>
</dbReference>
<dbReference type="Gene3D" id="2.60.120.820">
    <property type="entry name" value="PHR domain"/>
    <property type="match status" value="1"/>
</dbReference>
<feature type="compositionally biased region" description="Polar residues" evidence="5">
    <location>
        <begin position="116"/>
        <end position="139"/>
    </location>
</feature>
<dbReference type="CDD" id="cd18349">
    <property type="entry name" value="BTB_POZ_BTBD6"/>
    <property type="match status" value="1"/>
</dbReference>
<dbReference type="Gene3D" id="1.25.40.420">
    <property type="match status" value="1"/>
</dbReference>
<dbReference type="InterPro" id="IPR049738">
    <property type="entry name" value="BTB_POZ_BTBD6"/>
</dbReference>
<comment type="subcellular location">
    <subcellularLocation>
        <location evidence="1">Cytoplasm</location>
    </subcellularLocation>
</comment>
<feature type="compositionally biased region" description="Basic and acidic residues" evidence="5">
    <location>
        <begin position="103"/>
        <end position="115"/>
    </location>
</feature>
<dbReference type="GO" id="GO:0022008">
    <property type="term" value="P:neurogenesis"/>
    <property type="evidence" value="ECO:0007669"/>
    <property type="project" value="TreeGrafter"/>
</dbReference>
<dbReference type="FunFam" id="1.25.40.420:FF:000008">
    <property type="entry name" value="BTB/POZ domain-containing protein POB1"/>
    <property type="match status" value="1"/>
</dbReference>
<dbReference type="SMART" id="SM00225">
    <property type="entry name" value="BTB"/>
    <property type="match status" value="1"/>
</dbReference>
<evidence type="ECO:0000313" key="7">
    <source>
        <dbReference type="EMBL" id="KAI5611710.1"/>
    </source>
</evidence>
<dbReference type="InterPro" id="IPR000210">
    <property type="entry name" value="BTB/POZ_dom"/>
</dbReference>
<evidence type="ECO:0000256" key="5">
    <source>
        <dbReference type="SAM" id="MobiDB-lite"/>
    </source>
</evidence>
<reference evidence="7" key="1">
    <citation type="submission" date="2018-07" db="EMBL/GenBank/DDBJ databases">
        <title>Comparative genomics of catfishes provides insights into carnivory and benthic adaptation.</title>
        <authorList>
            <person name="Zhang Y."/>
            <person name="Wang D."/>
            <person name="Peng Z."/>
            <person name="Zheng S."/>
            <person name="Shao F."/>
            <person name="Tao W."/>
        </authorList>
    </citation>
    <scope>NUCLEOTIDE SEQUENCE</scope>
    <source>
        <strain evidence="7">Chongqing</strain>
    </source>
</reference>
<dbReference type="Pfam" id="PF00651">
    <property type="entry name" value="BTB"/>
    <property type="match status" value="1"/>
</dbReference>
<feature type="compositionally biased region" description="Polar residues" evidence="5">
    <location>
        <begin position="92"/>
        <end position="102"/>
    </location>
</feature>
<evidence type="ECO:0000256" key="3">
    <source>
        <dbReference type="ARBA" id="ARBA00022490"/>
    </source>
</evidence>
<evidence type="ECO:0000313" key="8">
    <source>
        <dbReference type="Proteomes" id="UP001205998"/>
    </source>
</evidence>
<dbReference type="Gene3D" id="3.30.710.10">
    <property type="entry name" value="Potassium Channel Kv1.1, Chain A"/>
    <property type="match status" value="1"/>
</dbReference>
<dbReference type="GO" id="GO:0005829">
    <property type="term" value="C:cytosol"/>
    <property type="evidence" value="ECO:0007669"/>
    <property type="project" value="TreeGrafter"/>
</dbReference>
<dbReference type="PROSITE" id="PS50097">
    <property type="entry name" value="BTB"/>
    <property type="match status" value="1"/>
</dbReference>
<dbReference type="InterPro" id="IPR011333">
    <property type="entry name" value="SKP1/BTB/POZ_sf"/>
</dbReference>
<evidence type="ECO:0000256" key="4">
    <source>
        <dbReference type="ARBA" id="ARBA00022786"/>
    </source>
</evidence>
<feature type="region of interest" description="Disordered" evidence="5">
    <location>
        <begin position="90"/>
        <end position="140"/>
    </location>
</feature>
<feature type="domain" description="BTB" evidence="6">
    <location>
        <begin position="155"/>
        <end position="225"/>
    </location>
</feature>
<keyword evidence="8" id="KW-1185">Reference proteome</keyword>
<dbReference type="Proteomes" id="UP001205998">
    <property type="component" value="Unassembled WGS sequence"/>
</dbReference>
<keyword evidence="3" id="KW-0963">Cytoplasm</keyword>
<evidence type="ECO:0000259" key="6">
    <source>
        <dbReference type="PROSITE" id="PS50097"/>
    </source>
</evidence>
<organism evidence="7 8">
    <name type="scientific">Silurus asotus</name>
    <name type="common">Amur catfish</name>
    <name type="synonym">Parasilurus asotus</name>
    <dbReference type="NCBI Taxonomy" id="30991"/>
    <lineage>
        <taxon>Eukaryota</taxon>
        <taxon>Metazoa</taxon>
        <taxon>Chordata</taxon>
        <taxon>Craniata</taxon>
        <taxon>Vertebrata</taxon>
        <taxon>Euteleostomi</taxon>
        <taxon>Actinopterygii</taxon>
        <taxon>Neopterygii</taxon>
        <taxon>Teleostei</taxon>
        <taxon>Ostariophysi</taxon>
        <taxon>Siluriformes</taxon>
        <taxon>Siluridae</taxon>
        <taxon>Silurus</taxon>
    </lineage>
</organism>
<protein>
    <submittedName>
        <fullName evidence="7">BTB/POZ domain-containing protein 6-B isoform X1</fullName>
    </submittedName>
</protein>
<sequence>MRNKAFGSGTVRLEAAEGEWSKQRSFAVRAEESCGHHGRIMKGLAFFLLLPAALKKSRKAAKSSGRAQNCVTAGASSLRKVKAAAAEVQEVTGESVSSSLTLNKEHNRSPAEQKDSTSPSSVETNSTGETNTHPEPTHTNLRDRNAVMFNNEHMADVHFTVGPPGATQKVPAHKYVLAVGSSVFSAMFYGDLAEGDSEIQIPDVEPAAFLILLKYLYSDEIELEGDTVVGTLYAAKKYLVSALVKACVCFLESRLEAGNAFALLSHSRALDESELLHSCWRVIDAQTELALRSDGFLQLDPATLKCVLRRDSLTANESTVLQATLAWAEAECQRRETSPTASNKRAILGEALHLLRLPAMTLAEFANGVAQFDFLTPQETRDIFLWFTAAEKPSLNFPVTPRTGLEPERCRRFRSSAYRSNQWRYQGRCDSIRFAADQRIFLAGIGLYGSSERESEYNVLIELKRQEETLAQRVTQFISDGTSSASIVLFEQPVQVEPEVLYTVSAILDGTKLSYFGQDGMPEVRCGKVTFQFQSSSDSTNGTGVEAGQIPELVFYT</sequence>
<comment type="caution">
    <text evidence="7">The sequence shown here is derived from an EMBL/GenBank/DDBJ whole genome shotgun (WGS) entry which is preliminary data.</text>
</comment>
<evidence type="ECO:0000256" key="2">
    <source>
        <dbReference type="ARBA" id="ARBA00004906"/>
    </source>
</evidence>